<organism evidence="10 11">
    <name type="scientific">Enterococcus alishanensis</name>
    <dbReference type="NCBI Taxonomy" id="1303817"/>
    <lineage>
        <taxon>Bacteria</taxon>
        <taxon>Bacillati</taxon>
        <taxon>Bacillota</taxon>
        <taxon>Bacilli</taxon>
        <taxon>Lactobacillales</taxon>
        <taxon>Enterococcaceae</taxon>
        <taxon>Enterococcus</taxon>
    </lineage>
</organism>
<evidence type="ECO:0000259" key="9">
    <source>
        <dbReference type="Pfam" id="PF02863"/>
    </source>
</evidence>
<accession>A0ABS6TAN8</accession>
<dbReference type="Pfam" id="PF01316">
    <property type="entry name" value="Arg_repressor"/>
    <property type="match status" value="1"/>
</dbReference>
<evidence type="ECO:0000259" key="8">
    <source>
        <dbReference type="Pfam" id="PF01316"/>
    </source>
</evidence>
<dbReference type="HAMAP" id="MF_00173">
    <property type="entry name" value="Arg_repressor"/>
    <property type="match status" value="1"/>
</dbReference>
<keyword evidence="7" id="KW-0028">Amino-acid biosynthesis</keyword>
<dbReference type="Pfam" id="PF02863">
    <property type="entry name" value="Arg_repressor_C"/>
    <property type="match status" value="1"/>
</dbReference>
<dbReference type="Proteomes" id="UP000774130">
    <property type="component" value="Unassembled WGS sequence"/>
</dbReference>
<dbReference type="RefSeq" id="WP_218325015.1">
    <property type="nucleotide sequence ID" value="NZ_JAHUZB010000002.1"/>
</dbReference>
<keyword evidence="7" id="KW-0678">Repressor</keyword>
<protein>
    <recommendedName>
        <fullName evidence="7">Arginine repressor</fullName>
    </recommendedName>
</protein>
<reference evidence="10 11" key="1">
    <citation type="submission" date="2021-06" db="EMBL/GenBank/DDBJ databases">
        <title>Enterococcus alishanensis sp. nov., a novel lactic acid bacterium isolated from fresh coffee beans.</title>
        <authorList>
            <person name="Chen Y.-S."/>
        </authorList>
    </citation>
    <scope>NUCLEOTIDE SEQUENCE [LARGE SCALE GENOMIC DNA]</scope>
    <source>
        <strain evidence="10 11">ALS3</strain>
    </source>
</reference>
<comment type="similarity">
    <text evidence="2 7">Belongs to the ArgR family.</text>
</comment>
<feature type="domain" description="Arginine repressor C-terminal" evidence="9">
    <location>
        <begin position="86"/>
        <end position="149"/>
    </location>
</feature>
<evidence type="ECO:0000256" key="3">
    <source>
        <dbReference type="ARBA" id="ARBA00022490"/>
    </source>
</evidence>
<gene>
    <name evidence="7" type="primary">argR</name>
    <name evidence="10" type="ORF">KUA55_04645</name>
</gene>
<dbReference type="InterPro" id="IPR020899">
    <property type="entry name" value="Arg_repress_C"/>
</dbReference>
<evidence type="ECO:0000256" key="5">
    <source>
        <dbReference type="ARBA" id="ARBA00023125"/>
    </source>
</evidence>
<keyword evidence="11" id="KW-1185">Reference proteome</keyword>
<keyword evidence="7" id="KW-0055">Arginine biosynthesis</keyword>
<dbReference type="InterPro" id="IPR001669">
    <property type="entry name" value="Arg_repress"/>
</dbReference>
<evidence type="ECO:0000256" key="6">
    <source>
        <dbReference type="ARBA" id="ARBA00023163"/>
    </source>
</evidence>
<comment type="function">
    <text evidence="7">Regulates arginine biosynthesis genes.</text>
</comment>
<keyword evidence="4 7" id="KW-0805">Transcription regulation</keyword>
<keyword evidence="6 7" id="KW-0804">Transcription</keyword>
<dbReference type="PANTHER" id="PTHR34471:SF1">
    <property type="entry name" value="ARGININE REPRESSOR"/>
    <property type="match status" value="1"/>
</dbReference>
<evidence type="ECO:0000256" key="7">
    <source>
        <dbReference type="HAMAP-Rule" id="MF_00173"/>
    </source>
</evidence>
<comment type="caution">
    <text evidence="10">The sequence shown here is derived from an EMBL/GenBank/DDBJ whole genome shotgun (WGS) entry which is preliminary data.</text>
</comment>
<proteinExistence type="inferred from homology"/>
<keyword evidence="5 7" id="KW-0238">DNA-binding</keyword>
<dbReference type="InterPro" id="IPR020900">
    <property type="entry name" value="Arg_repress_DNA-bd"/>
</dbReference>
<dbReference type="EMBL" id="JAHUZB010000002">
    <property type="protein sequence ID" value="MBV7389958.1"/>
    <property type="molecule type" value="Genomic_DNA"/>
</dbReference>
<evidence type="ECO:0000256" key="2">
    <source>
        <dbReference type="ARBA" id="ARBA00008316"/>
    </source>
</evidence>
<dbReference type="PANTHER" id="PTHR34471">
    <property type="entry name" value="ARGININE REPRESSOR"/>
    <property type="match status" value="1"/>
</dbReference>
<sequence>MRKIDRHNLIKKIIVENPIRNQNELMALLNQEGIHATQATISRDIRDLKIVKTIDDTGQPQFKLFQENPEPSEDDEMKRLIKMSQEIIVNVDRVQFMTIVTTLPDNANLVAAVLDELNNPLVVSTMASYDTIFIISRTEKDAEHVQQFLTDPTNHKL</sequence>
<keyword evidence="3 7" id="KW-0963">Cytoplasm</keyword>
<name>A0ABS6TAN8_9ENTE</name>
<evidence type="ECO:0000313" key="10">
    <source>
        <dbReference type="EMBL" id="MBV7389958.1"/>
    </source>
</evidence>
<comment type="subcellular location">
    <subcellularLocation>
        <location evidence="1 7">Cytoplasm</location>
    </subcellularLocation>
</comment>
<evidence type="ECO:0000256" key="4">
    <source>
        <dbReference type="ARBA" id="ARBA00023015"/>
    </source>
</evidence>
<evidence type="ECO:0000313" key="11">
    <source>
        <dbReference type="Proteomes" id="UP000774130"/>
    </source>
</evidence>
<evidence type="ECO:0000256" key="1">
    <source>
        <dbReference type="ARBA" id="ARBA00004496"/>
    </source>
</evidence>
<feature type="domain" description="Arginine repressor DNA-binding" evidence="8">
    <location>
        <begin position="1"/>
        <end position="68"/>
    </location>
</feature>
<comment type="pathway">
    <text evidence="7">Amino-acid biosynthesis; L-arginine biosynthesis [regulation].</text>
</comment>